<sequence length="203" mass="23421">MEEKKLSGEESLLLIRQMIQVAKDEHREKGDGWLIWGWLLFVASVASAVMSYVKLGRYVGWVWLGMLAVGLIVYAIGHLLHQRKEKVQTYVQELLNKIERGFFISLFTIVASVYISNSNFNFGYFYILYAFWMFIHGSAIRFRPLIIGAWVNWAAAIAIFLIKDFQYDMMISALAVLVGYLIPGYMLRAEFRKKSLSSDRIIA</sequence>
<evidence type="ECO:0000313" key="3">
    <source>
        <dbReference type="Proteomes" id="UP000263900"/>
    </source>
</evidence>
<feature type="transmembrane region" description="Helical" evidence="1">
    <location>
        <begin position="169"/>
        <end position="187"/>
    </location>
</feature>
<protein>
    <recommendedName>
        <fullName evidence="4">DUF2157 domain-containing protein</fullName>
    </recommendedName>
</protein>
<evidence type="ECO:0000313" key="2">
    <source>
        <dbReference type="EMBL" id="AXY76201.1"/>
    </source>
</evidence>
<feature type="transmembrane region" description="Helical" evidence="1">
    <location>
        <begin position="58"/>
        <end position="80"/>
    </location>
</feature>
<gene>
    <name evidence="2" type="ORF">D3H65_20380</name>
</gene>
<dbReference type="Proteomes" id="UP000263900">
    <property type="component" value="Chromosome"/>
</dbReference>
<keyword evidence="3" id="KW-1185">Reference proteome</keyword>
<evidence type="ECO:0008006" key="4">
    <source>
        <dbReference type="Google" id="ProtNLM"/>
    </source>
</evidence>
<dbReference type="KEGG" id="pseg:D3H65_20380"/>
<name>A0A3B7N1D3_9BACT</name>
<keyword evidence="1" id="KW-1133">Transmembrane helix</keyword>
<feature type="transmembrane region" description="Helical" evidence="1">
    <location>
        <begin position="145"/>
        <end position="163"/>
    </location>
</feature>
<feature type="transmembrane region" description="Helical" evidence="1">
    <location>
        <begin position="33"/>
        <end position="52"/>
    </location>
</feature>
<reference evidence="2 3" key="1">
    <citation type="submission" date="2018-09" db="EMBL/GenBank/DDBJ databases">
        <title>Genome sequencing of strain 6GH32-13.</title>
        <authorList>
            <person name="Weon H.-Y."/>
            <person name="Heo J."/>
            <person name="Kwon S.-W."/>
        </authorList>
    </citation>
    <scope>NUCLEOTIDE SEQUENCE [LARGE SCALE GENOMIC DNA]</scope>
    <source>
        <strain evidence="2 3">5GH32-13</strain>
    </source>
</reference>
<feature type="transmembrane region" description="Helical" evidence="1">
    <location>
        <begin position="101"/>
        <end position="117"/>
    </location>
</feature>
<organism evidence="2 3">
    <name type="scientific">Paraflavitalea soli</name>
    <dbReference type="NCBI Taxonomy" id="2315862"/>
    <lineage>
        <taxon>Bacteria</taxon>
        <taxon>Pseudomonadati</taxon>
        <taxon>Bacteroidota</taxon>
        <taxon>Chitinophagia</taxon>
        <taxon>Chitinophagales</taxon>
        <taxon>Chitinophagaceae</taxon>
        <taxon>Paraflavitalea</taxon>
    </lineage>
</organism>
<keyword evidence="1" id="KW-0472">Membrane</keyword>
<feature type="transmembrane region" description="Helical" evidence="1">
    <location>
        <begin position="123"/>
        <end position="140"/>
    </location>
</feature>
<proteinExistence type="predicted"/>
<keyword evidence="1" id="KW-0812">Transmembrane</keyword>
<dbReference type="AlphaFoldDB" id="A0A3B7N1D3"/>
<evidence type="ECO:0000256" key="1">
    <source>
        <dbReference type="SAM" id="Phobius"/>
    </source>
</evidence>
<dbReference type="EMBL" id="CP032157">
    <property type="protein sequence ID" value="AXY76201.1"/>
    <property type="molecule type" value="Genomic_DNA"/>
</dbReference>
<dbReference type="OrthoDB" id="670335at2"/>
<dbReference type="RefSeq" id="WP_119052080.1">
    <property type="nucleotide sequence ID" value="NZ_CP032157.1"/>
</dbReference>
<accession>A0A3B7N1D3</accession>